<dbReference type="Pfam" id="PF00587">
    <property type="entry name" value="tRNA-synt_2b"/>
    <property type="match status" value="1"/>
</dbReference>
<reference evidence="10" key="1">
    <citation type="journal article" date="2018" name="Nat. Genet.">
        <title>Extensive intraspecific gene order and gene structural variations between Mo17 and other maize genomes.</title>
        <authorList>
            <person name="Sun S."/>
            <person name="Zhou Y."/>
            <person name="Chen J."/>
            <person name="Shi J."/>
            <person name="Zhao H."/>
            <person name="Zhao H."/>
            <person name="Song W."/>
            <person name="Zhang M."/>
            <person name="Cui Y."/>
            <person name="Dong X."/>
            <person name="Liu H."/>
            <person name="Ma X."/>
            <person name="Jiao Y."/>
            <person name="Wang B."/>
            <person name="Wei X."/>
            <person name="Stein J.C."/>
            <person name="Glaubitz J.C."/>
            <person name="Lu F."/>
            <person name="Yu G."/>
            <person name="Liang C."/>
            <person name="Fengler K."/>
            <person name="Li B."/>
            <person name="Rafalski A."/>
            <person name="Schnable P.S."/>
            <person name="Ware D.H."/>
            <person name="Buckler E.S."/>
            <person name="Lai J."/>
        </authorList>
    </citation>
    <scope>NUCLEOTIDE SEQUENCE [LARGE SCALE GENOMIC DNA]</scope>
    <source>
        <tissue evidence="10">Seedling</tissue>
    </source>
</reference>
<dbReference type="PRINTS" id="PR01046">
    <property type="entry name" value="TRNASYNTHPRO"/>
</dbReference>
<evidence type="ECO:0000256" key="6">
    <source>
        <dbReference type="ARBA" id="ARBA00023146"/>
    </source>
</evidence>
<dbReference type="Proteomes" id="UP000251960">
    <property type="component" value="Chromosome 2"/>
</dbReference>
<comment type="caution">
    <text evidence="10">The sequence shown here is derived from an EMBL/GenBank/DDBJ whole genome shotgun (WGS) entry which is preliminary data.</text>
</comment>
<dbReference type="Pfam" id="PF09180">
    <property type="entry name" value="ProRS-C_1"/>
    <property type="match status" value="1"/>
</dbReference>
<dbReference type="HAMAP" id="MF_01571">
    <property type="entry name" value="Pro_tRNA_synth_type3"/>
    <property type="match status" value="1"/>
</dbReference>
<evidence type="ECO:0000313" key="10">
    <source>
        <dbReference type="EMBL" id="PWZ37787.1"/>
    </source>
</evidence>
<comment type="catalytic activity">
    <reaction evidence="8">
        <text>tRNA(Pro) + L-proline + ATP = L-prolyl-tRNA(Pro) + AMP + diphosphate</text>
        <dbReference type="Rhea" id="RHEA:14305"/>
        <dbReference type="Rhea" id="RHEA-COMP:9700"/>
        <dbReference type="Rhea" id="RHEA-COMP:9702"/>
        <dbReference type="ChEBI" id="CHEBI:30616"/>
        <dbReference type="ChEBI" id="CHEBI:33019"/>
        <dbReference type="ChEBI" id="CHEBI:60039"/>
        <dbReference type="ChEBI" id="CHEBI:78442"/>
        <dbReference type="ChEBI" id="CHEBI:78532"/>
        <dbReference type="ChEBI" id="CHEBI:456215"/>
        <dbReference type="EC" id="6.1.1.15"/>
    </reaction>
</comment>
<dbReference type="ExpressionAtlas" id="A0A3L6FSC1">
    <property type="expression patterns" value="baseline and differential"/>
</dbReference>
<dbReference type="AlphaFoldDB" id="A0A3L6FSC1"/>
<dbReference type="PANTHER" id="PTHR43382:SF2">
    <property type="entry name" value="BIFUNCTIONAL GLUTAMATE_PROLINE--TRNA LIGASE"/>
    <property type="match status" value="1"/>
</dbReference>
<gene>
    <name evidence="10" type="primary">At3g62120_1</name>
    <name evidence="10" type="ORF">Zm00014a_003583</name>
</gene>
<dbReference type="InterPro" id="IPR002314">
    <property type="entry name" value="aa-tRNA-synt_IIb"/>
</dbReference>
<evidence type="ECO:0000256" key="7">
    <source>
        <dbReference type="ARBA" id="ARBA00029731"/>
    </source>
</evidence>
<keyword evidence="4" id="KW-0067">ATP-binding</keyword>
<dbReference type="InterPro" id="IPR017449">
    <property type="entry name" value="Pro-tRNA_synth_II"/>
</dbReference>
<keyword evidence="3" id="KW-0547">Nucleotide-binding</keyword>
<evidence type="ECO:0000256" key="3">
    <source>
        <dbReference type="ARBA" id="ARBA00022741"/>
    </source>
</evidence>
<dbReference type="FunFam" id="3.40.50.800:FF:000005">
    <property type="entry name" value="bifunctional glutamate/proline--tRNA ligase"/>
    <property type="match status" value="1"/>
</dbReference>
<feature type="domain" description="Aminoacyl-transfer RNA synthetases class-II family profile" evidence="9">
    <location>
        <begin position="94"/>
        <end position="321"/>
    </location>
</feature>
<evidence type="ECO:0000256" key="4">
    <source>
        <dbReference type="ARBA" id="ARBA00022840"/>
    </source>
</evidence>
<dbReference type="NCBIfam" id="TIGR00408">
    <property type="entry name" value="proS_fam_I"/>
    <property type="match status" value="1"/>
</dbReference>
<dbReference type="InterPro" id="IPR004154">
    <property type="entry name" value="Anticodon-bd"/>
</dbReference>
<dbReference type="PROSITE" id="PS50862">
    <property type="entry name" value="AA_TRNA_LIGASE_II"/>
    <property type="match status" value="1"/>
</dbReference>
<dbReference type="Gene3D" id="3.30.110.30">
    <property type="entry name" value="C-terminal domain of ProRS"/>
    <property type="match status" value="1"/>
</dbReference>
<accession>A0A3L6FSC1</accession>
<proteinExistence type="inferred from homology"/>
<dbReference type="GO" id="GO:0005737">
    <property type="term" value="C:cytoplasm"/>
    <property type="evidence" value="ECO:0007669"/>
    <property type="project" value="InterPro"/>
</dbReference>
<dbReference type="InterPro" id="IPR016061">
    <property type="entry name" value="Pro-tRNA_ligase_II_C"/>
</dbReference>
<evidence type="ECO:0000256" key="8">
    <source>
        <dbReference type="ARBA" id="ARBA00047671"/>
    </source>
</evidence>
<dbReference type="InterPro" id="IPR033721">
    <property type="entry name" value="ProRS_core_arch_euk"/>
</dbReference>
<evidence type="ECO:0000256" key="2">
    <source>
        <dbReference type="ARBA" id="ARBA00022598"/>
    </source>
</evidence>
<dbReference type="InterPro" id="IPR045864">
    <property type="entry name" value="aa-tRNA-synth_II/BPL/LPL"/>
</dbReference>
<keyword evidence="5" id="KW-0648">Protein biosynthesis</keyword>
<dbReference type="GO" id="GO:0005524">
    <property type="term" value="F:ATP binding"/>
    <property type="evidence" value="ECO:0007669"/>
    <property type="project" value="UniProtKB-KW"/>
</dbReference>
<dbReference type="Gene3D" id="3.30.930.10">
    <property type="entry name" value="Bira Bifunctional Protein, Domain 2"/>
    <property type="match status" value="1"/>
</dbReference>
<dbReference type="CDD" id="cd00778">
    <property type="entry name" value="ProRS_core_arch_euk"/>
    <property type="match status" value="1"/>
</dbReference>
<dbReference type="SUPFAM" id="SSF64586">
    <property type="entry name" value="C-terminal domain of ProRS"/>
    <property type="match status" value="1"/>
</dbReference>
<dbReference type="Gene3D" id="3.40.50.800">
    <property type="entry name" value="Anticodon-binding domain"/>
    <property type="match status" value="1"/>
</dbReference>
<dbReference type="SUPFAM" id="SSF55681">
    <property type="entry name" value="Class II aaRS and biotin synthetases"/>
    <property type="match status" value="1"/>
</dbReference>
<dbReference type="SUPFAM" id="SSF52954">
    <property type="entry name" value="Class II aaRS ABD-related"/>
    <property type="match status" value="1"/>
</dbReference>
<evidence type="ECO:0000256" key="5">
    <source>
        <dbReference type="ARBA" id="ARBA00022917"/>
    </source>
</evidence>
<protein>
    <recommendedName>
        <fullName evidence="1">proline--tRNA ligase</fullName>
        <ecNumber evidence="1">6.1.1.15</ecNumber>
    </recommendedName>
    <alternativeName>
        <fullName evidence="7">Prolyl-tRNA synthetase</fullName>
    </alternativeName>
</protein>
<dbReference type="SMART" id="SM00946">
    <property type="entry name" value="ProRS-C_1"/>
    <property type="match status" value="1"/>
</dbReference>
<keyword evidence="6" id="KW-0030">Aminoacyl-tRNA synthetase</keyword>
<dbReference type="Pfam" id="PF03129">
    <property type="entry name" value="HGTP_anticodon"/>
    <property type="match status" value="1"/>
</dbReference>
<dbReference type="InterPro" id="IPR004499">
    <property type="entry name" value="Pro-tRNA-ligase_IIa_arc-type"/>
</dbReference>
<evidence type="ECO:0000256" key="1">
    <source>
        <dbReference type="ARBA" id="ARBA00012831"/>
    </source>
</evidence>
<dbReference type="GO" id="GO:0004827">
    <property type="term" value="F:proline-tRNA ligase activity"/>
    <property type="evidence" value="ECO:0007669"/>
    <property type="project" value="UniProtKB-EC"/>
</dbReference>
<dbReference type="InterPro" id="IPR036621">
    <property type="entry name" value="Anticodon-bd_dom_sf"/>
</dbReference>
<dbReference type="FunFam" id="3.30.930.10:FF:000007">
    <property type="entry name" value="Bifunctional glutamate/proline--tRNA ligase"/>
    <property type="match status" value="1"/>
</dbReference>
<dbReference type="InterPro" id="IPR002316">
    <property type="entry name" value="Pro-tRNA-ligase_IIa"/>
</dbReference>
<dbReference type="GO" id="GO:0006433">
    <property type="term" value="P:prolyl-tRNA aminoacylation"/>
    <property type="evidence" value="ECO:0007669"/>
    <property type="project" value="InterPro"/>
</dbReference>
<sequence length="602" mass="68055">MSTSKGSAAKGGGGSNTSFAIVFHRHPWVLFASELAWSRIAGKKKEVKKETKLGMAYRKDDNFGEWYSEVVVNSEMIEYYDISGCYILRPWAMEIWELMKEFFDAEIKKLKLKPYYFPLFVTENVLQKEKDHIEGFAPEVAWVTKSGKSDLEAPIAIRPTSETVMYPYFSKWIRSHRDLPLRCNQWCNVVRWEFSNPTPFIRSREFLWQEGHTAFANKEEADEEVLQILELYRRIYEEFLAVPVSKGRKSEMEKFAGGLYTTSVEAFIPNTGRGIQGATSHCLGQNFAKMFDITFENEKGVREMIGVMVMTHGDDKGLVLPPKVAPIQVIVIAVPYKDADTTAIKGACESTVYTLNQSGIRADQDTRENYSPGWKYSHWEMKGVPLRIEIGPKDLANKQVRIVRRDNGAKVDIPVTNLVEDVKVLLDEIQKNLFKTAQERRDACVQVVNSWDEFTTALNNKRLILAPWCDEEEVEKDVKARTKGELGAAKTLCTPFEQPELPEDYWLQGCDQMRGAARLLVQSATKTKQINPVNGLARMPAIATPQRHGNENTSSESVVTKDENVEPLVAFSRPPPLPPVLGPLVVLSVFEMSSGGGDDDTE</sequence>
<keyword evidence="2 10" id="KW-0436">Ligase</keyword>
<dbReference type="InterPro" id="IPR006195">
    <property type="entry name" value="aa-tRNA-synth_II"/>
</dbReference>
<dbReference type="EC" id="6.1.1.15" evidence="1"/>
<dbReference type="PANTHER" id="PTHR43382">
    <property type="entry name" value="PROLYL-TRNA SYNTHETASE"/>
    <property type="match status" value="1"/>
</dbReference>
<dbReference type="EMBL" id="NCVQ01000003">
    <property type="protein sequence ID" value="PWZ37787.1"/>
    <property type="molecule type" value="Genomic_DNA"/>
</dbReference>
<dbReference type="CDD" id="cd00862">
    <property type="entry name" value="ProRS_anticodon_zinc"/>
    <property type="match status" value="1"/>
</dbReference>
<name>A0A3L6FSC1_MAIZE</name>
<evidence type="ECO:0000259" key="9">
    <source>
        <dbReference type="PROSITE" id="PS50862"/>
    </source>
</evidence>
<organism evidence="10">
    <name type="scientific">Zea mays</name>
    <name type="common">Maize</name>
    <dbReference type="NCBI Taxonomy" id="4577"/>
    <lineage>
        <taxon>Eukaryota</taxon>
        <taxon>Viridiplantae</taxon>
        <taxon>Streptophyta</taxon>
        <taxon>Embryophyta</taxon>
        <taxon>Tracheophyta</taxon>
        <taxon>Spermatophyta</taxon>
        <taxon>Magnoliopsida</taxon>
        <taxon>Liliopsida</taxon>
        <taxon>Poales</taxon>
        <taxon>Poaceae</taxon>
        <taxon>PACMAD clade</taxon>
        <taxon>Panicoideae</taxon>
        <taxon>Andropogonodae</taxon>
        <taxon>Andropogoneae</taxon>
        <taxon>Tripsacinae</taxon>
        <taxon>Zea</taxon>
    </lineage>
</organism>